<keyword evidence="5" id="KW-0159">Chromosome partition</keyword>
<dbReference type="InterPro" id="IPR039781">
    <property type="entry name" value="Rad21/Rec8-like"/>
</dbReference>
<dbReference type="GO" id="GO:0005634">
    <property type="term" value="C:nucleus"/>
    <property type="evidence" value="ECO:0007669"/>
    <property type="project" value="UniProtKB-SubCell"/>
</dbReference>
<dbReference type="GO" id="GO:0051301">
    <property type="term" value="P:cell division"/>
    <property type="evidence" value="ECO:0007669"/>
    <property type="project" value="UniProtKB-KW"/>
</dbReference>
<evidence type="ECO:0000256" key="3">
    <source>
        <dbReference type="ARBA" id="ARBA00022618"/>
    </source>
</evidence>
<dbReference type="Gene3D" id="1.10.10.580">
    <property type="entry name" value="Structural maintenance of chromosome 1. Chain E"/>
    <property type="match status" value="1"/>
</dbReference>
<sequence>MADPSYYRSTIAGWSERTRKVASYLHQSFVHLRKQRAGDVMNFSQLLGGRVRKECARLFYEILVLRTTSYVDVKQHKAYGDIAICKLANLDQTF</sequence>
<evidence type="ECO:0000313" key="9">
    <source>
        <dbReference type="EMBL" id="KAK7338324.1"/>
    </source>
</evidence>
<evidence type="ECO:0000256" key="2">
    <source>
        <dbReference type="ARBA" id="ARBA00009870"/>
    </source>
</evidence>
<dbReference type="Pfam" id="PF04824">
    <property type="entry name" value="Rad21_Rec8"/>
    <property type="match status" value="1"/>
</dbReference>
<keyword evidence="3" id="KW-0132">Cell division</keyword>
<dbReference type="AlphaFoldDB" id="A0AAN9LLQ4"/>
<dbReference type="GO" id="GO:0007062">
    <property type="term" value="P:sister chromatid cohesion"/>
    <property type="evidence" value="ECO:0007669"/>
    <property type="project" value="InterPro"/>
</dbReference>
<dbReference type="InterPro" id="IPR006909">
    <property type="entry name" value="Rad21/Rec8_C_eu"/>
</dbReference>
<evidence type="ECO:0000256" key="7">
    <source>
        <dbReference type="ARBA" id="ARBA00064543"/>
    </source>
</evidence>
<comment type="subunit">
    <text evidence="7">Component of the cohesin complex.</text>
</comment>
<dbReference type="Proteomes" id="UP001367508">
    <property type="component" value="Unassembled WGS sequence"/>
</dbReference>
<comment type="similarity">
    <text evidence="2">Belongs to the rad21 family.</text>
</comment>
<dbReference type="SUPFAM" id="SSF46785">
    <property type="entry name" value="Winged helix' DNA-binding domain"/>
    <property type="match status" value="1"/>
</dbReference>
<comment type="caution">
    <text evidence="9">The sequence shown here is derived from an EMBL/GenBank/DDBJ whole genome shotgun (WGS) entry which is preliminary data.</text>
</comment>
<dbReference type="PANTHER" id="PTHR12585">
    <property type="entry name" value="SCC1 / RAD21 FAMILY MEMBER"/>
    <property type="match status" value="1"/>
</dbReference>
<evidence type="ECO:0000256" key="5">
    <source>
        <dbReference type="ARBA" id="ARBA00022829"/>
    </source>
</evidence>
<keyword evidence="10" id="KW-1185">Reference proteome</keyword>
<dbReference type="EMBL" id="JAYMYQ010000004">
    <property type="protein sequence ID" value="KAK7338324.1"/>
    <property type="molecule type" value="Genomic_DNA"/>
</dbReference>
<dbReference type="InterPro" id="IPR023093">
    <property type="entry name" value="ScpA-like_C"/>
</dbReference>
<dbReference type="GO" id="GO:0003682">
    <property type="term" value="F:chromatin binding"/>
    <property type="evidence" value="ECO:0007669"/>
    <property type="project" value="TreeGrafter"/>
</dbReference>
<keyword evidence="4" id="KW-0498">Mitosis</keyword>
<dbReference type="FunFam" id="1.10.10.580:FF:000002">
    <property type="entry name" value="Sister chromatid cohesion 1 protein 4"/>
    <property type="match status" value="1"/>
</dbReference>
<evidence type="ECO:0000259" key="8">
    <source>
        <dbReference type="Pfam" id="PF04824"/>
    </source>
</evidence>
<proteinExistence type="inferred from homology"/>
<accession>A0AAN9LLQ4</accession>
<dbReference type="InterPro" id="IPR036390">
    <property type="entry name" value="WH_DNA-bd_sf"/>
</dbReference>
<dbReference type="GO" id="GO:0007059">
    <property type="term" value="P:chromosome segregation"/>
    <property type="evidence" value="ECO:0007669"/>
    <property type="project" value="UniProtKB-KW"/>
</dbReference>
<evidence type="ECO:0000256" key="4">
    <source>
        <dbReference type="ARBA" id="ARBA00022776"/>
    </source>
</evidence>
<reference evidence="9 10" key="1">
    <citation type="submission" date="2024-01" db="EMBL/GenBank/DDBJ databases">
        <title>The genomes of 5 underutilized Papilionoideae crops provide insights into root nodulation and disease resistanc.</title>
        <authorList>
            <person name="Jiang F."/>
        </authorList>
    </citation>
    <scope>NUCLEOTIDE SEQUENCE [LARGE SCALE GENOMIC DNA]</scope>
    <source>
        <strain evidence="9">LVBAO_FW01</strain>
        <tissue evidence="9">Leaves</tissue>
    </source>
</reference>
<comment type="subcellular location">
    <subcellularLocation>
        <location evidence="1">Nucleus</location>
    </subcellularLocation>
</comment>
<feature type="domain" description="Rad21/Rec8-like protein C-terminal eukaryotic" evidence="8">
    <location>
        <begin position="38"/>
        <end position="84"/>
    </location>
</feature>
<organism evidence="9 10">
    <name type="scientific">Canavalia gladiata</name>
    <name type="common">Sword bean</name>
    <name type="synonym">Dolichos gladiatus</name>
    <dbReference type="NCBI Taxonomy" id="3824"/>
    <lineage>
        <taxon>Eukaryota</taxon>
        <taxon>Viridiplantae</taxon>
        <taxon>Streptophyta</taxon>
        <taxon>Embryophyta</taxon>
        <taxon>Tracheophyta</taxon>
        <taxon>Spermatophyta</taxon>
        <taxon>Magnoliopsida</taxon>
        <taxon>eudicotyledons</taxon>
        <taxon>Gunneridae</taxon>
        <taxon>Pentapetalae</taxon>
        <taxon>rosids</taxon>
        <taxon>fabids</taxon>
        <taxon>Fabales</taxon>
        <taxon>Fabaceae</taxon>
        <taxon>Papilionoideae</taxon>
        <taxon>50 kb inversion clade</taxon>
        <taxon>NPAAA clade</taxon>
        <taxon>indigoferoid/millettioid clade</taxon>
        <taxon>Phaseoleae</taxon>
        <taxon>Canavalia</taxon>
    </lineage>
</organism>
<evidence type="ECO:0000313" key="10">
    <source>
        <dbReference type="Proteomes" id="UP001367508"/>
    </source>
</evidence>
<evidence type="ECO:0000256" key="1">
    <source>
        <dbReference type="ARBA" id="ARBA00004123"/>
    </source>
</evidence>
<name>A0AAN9LLQ4_CANGL</name>
<gene>
    <name evidence="9" type="ORF">VNO77_18930</name>
</gene>
<evidence type="ECO:0000256" key="6">
    <source>
        <dbReference type="ARBA" id="ARBA00023242"/>
    </source>
</evidence>
<dbReference type="GO" id="GO:0008278">
    <property type="term" value="C:cohesin complex"/>
    <property type="evidence" value="ECO:0007669"/>
    <property type="project" value="InterPro"/>
</dbReference>
<protein>
    <recommendedName>
        <fullName evidence="8">Rad21/Rec8-like protein C-terminal eukaryotic domain-containing protein</fullName>
    </recommendedName>
</protein>
<keyword evidence="6" id="KW-0539">Nucleus</keyword>
<dbReference type="GO" id="GO:1990414">
    <property type="term" value="P:replication-born double-strand break repair via sister chromatid exchange"/>
    <property type="evidence" value="ECO:0007669"/>
    <property type="project" value="TreeGrafter"/>
</dbReference>
<dbReference type="PANTHER" id="PTHR12585:SF73">
    <property type="entry name" value="SISTER CHROMATID COHESION 1 PROTEIN 2"/>
    <property type="match status" value="1"/>
</dbReference>
<keyword evidence="4" id="KW-0131">Cell cycle</keyword>